<keyword evidence="2" id="KW-1133">Transmembrane helix</keyword>
<dbReference type="AlphaFoldDB" id="A0A921GNB0"/>
<protein>
    <submittedName>
        <fullName evidence="4">Metallophosphoesterase</fullName>
    </submittedName>
</protein>
<dbReference type="EMBL" id="DYWO01000169">
    <property type="protein sequence ID" value="HJF49309.1"/>
    <property type="molecule type" value="Genomic_DNA"/>
</dbReference>
<reference evidence="4" key="1">
    <citation type="journal article" date="2021" name="PeerJ">
        <title>Extensive microbial diversity within the chicken gut microbiome revealed by metagenomics and culture.</title>
        <authorList>
            <person name="Gilroy R."/>
            <person name="Ravi A."/>
            <person name="Getino M."/>
            <person name="Pursley I."/>
            <person name="Horton D.L."/>
            <person name="Alikhan N.F."/>
            <person name="Baker D."/>
            <person name="Gharbi K."/>
            <person name="Hall N."/>
            <person name="Watson M."/>
            <person name="Adriaenssens E.M."/>
            <person name="Foster-Nyarko E."/>
            <person name="Jarju S."/>
            <person name="Secka A."/>
            <person name="Antonio M."/>
            <person name="Oren A."/>
            <person name="Chaudhuri R.R."/>
            <person name="La Ragione R."/>
            <person name="Hildebrand F."/>
            <person name="Pallen M.J."/>
        </authorList>
    </citation>
    <scope>NUCLEOTIDE SEQUENCE</scope>
    <source>
        <strain evidence="4">1647</strain>
    </source>
</reference>
<keyword evidence="2" id="KW-0472">Membrane</keyword>
<evidence type="ECO:0000313" key="4">
    <source>
        <dbReference type="EMBL" id="HJF49309.1"/>
    </source>
</evidence>
<evidence type="ECO:0000256" key="2">
    <source>
        <dbReference type="SAM" id="Phobius"/>
    </source>
</evidence>
<feature type="compositionally biased region" description="Gly residues" evidence="1">
    <location>
        <begin position="607"/>
        <end position="618"/>
    </location>
</feature>
<dbReference type="InterPro" id="IPR051918">
    <property type="entry name" value="STPP_CPPED1"/>
</dbReference>
<gene>
    <name evidence="4" type="ORF">K8W24_05850</name>
</gene>
<feature type="transmembrane region" description="Helical" evidence="2">
    <location>
        <begin position="643"/>
        <end position="661"/>
    </location>
</feature>
<sequence length="666" mass="69205">SGDPMDVSFRAGTSASLADGTVAGTAGEVRDADAAEREGETLTGGQTTASEDAMPFHEFAVDVPEGASGDAEVHVTWEGSADPGARVRLLVEETSGGELVEVAHAFAAEDGSVAFDEVVPAAGHVSGGQLRAVVQHSVGWSGGDLSSRADATAPHHPEATDSSEYDFTLAWESDTQYYNEEFYEHQLNIHEFLLEQREPMNLQYLFHTGDIVDESDKPEQWANANPAYAQLDEAGLPYNVLAGNHDVGHMDGDFTEYSKHFGKHRYEDKPWYGGFYEDNRGSYTLFSAGGVDFIVVSQGWGPGDAEIDWMNEVLAQYPERTAIINLHEYMLTTGGLGPIPQRIQDEVVATNPNVSMVMSGHYHDAHTRVDSFDDDGDGTPDREVTQMLFDYQGLPEGGQGFLRLLHFDNEGERMIVRTFSPSLEQYSSDDATLTPEDQDFEVSYAQLGIDPTDKELTTDAFRADVLSSEEFAQVDDVASGETVEADSAVLGAGTHSWYVRVTDPHGGVARSEVRELTLTGDAAGCEGGTPGDGGEGSDGGSGGGSGGDGSGEPGGGGQAPGAGDGSGSAGGSEGSDGNGGFEGSGAGDGPGGADGAAGTDSDSSGATGSGATGSGGTEDGADDERAHDGAVSTGSLARTGVEVAGLVALALTLTGAGIALVRRRRA</sequence>
<feature type="non-terminal residue" evidence="4">
    <location>
        <position position="1"/>
    </location>
</feature>
<evidence type="ECO:0000256" key="1">
    <source>
        <dbReference type="SAM" id="MobiDB-lite"/>
    </source>
</evidence>
<feature type="region of interest" description="Disordered" evidence="1">
    <location>
        <begin position="520"/>
        <end position="628"/>
    </location>
</feature>
<keyword evidence="2" id="KW-0812">Transmembrane</keyword>
<evidence type="ECO:0000313" key="5">
    <source>
        <dbReference type="Proteomes" id="UP000775129"/>
    </source>
</evidence>
<reference evidence="4" key="2">
    <citation type="submission" date="2021-09" db="EMBL/GenBank/DDBJ databases">
        <authorList>
            <person name="Gilroy R."/>
        </authorList>
    </citation>
    <scope>NUCLEOTIDE SEQUENCE</scope>
    <source>
        <strain evidence="4">1647</strain>
    </source>
</reference>
<organism evidence="4 5">
    <name type="scientific">Brachybacterium paraconglomeratum</name>
    <dbReference type="NCBI Taxonomy" id="173362"/>
    <lineage>
        <taxon>Bacteria</taxon>
        <taxon>Bacillati</taxon>
        <taxon>Actinomycetota</taxon>
        <taxon>Actinomycetes</taxon>
        <taxon>Micrococcales</taxon>
        <taxon>Dermabacteraceae</taxon>
        <taxon>Brachybacterium</taxon>
    </lineage>
</organism>
<feature type="compositionally biased region" description="Gly residues" evidence="1">
    <location>
        <begin position="525"/>
        <end position="595"/>
    </location>
</feature>
<name>A0A921GNB0_9MICO</name>
<feature type="compositionally biased region" description="Low complexity" evidence="1">
    <location>
        <begin position="596"/>
        <end position="606"/>
    </location>
</feature>
<proteinExistence type="predicted"/>
<feature type="compositionally biased region" description="Basic and acidic residues" evidence="1">
    <location>
        <begin position="28"/>
        <end position="40"/>
    </location>
</feature>
<comment type="caution">
    <text evidence="4">The sequence shown here is derived from an EMBL/GenBank/DDBJ whole genome shotgun (WGS) entry which is preliminary data.</text>
</comment>
<dbReference type="Pfam" id="PF00149">
    <property type="entry name" value="Metallophos"/>
    <property type="match status" value="1"/>
</dbReference>
<evidence type="ECO:0000259" key="3">
    <source>
        <dbReference type="Pfam" id="PF00149"/>
    </source>
</evidence>
<accession>A0A921GNB0</accession>
<feature type="domain" description="Calcineurin-like phosphoesterase" evidence="3">
    <location>
        <begin position="189"/>
        <end position="364"/>
    </location>
</feature>
<dbReference type="InterPro" id="IPR029052">
    <property type="entry name" value="Metallo-depent_PP-like"/>
</dbReference>
<dbReference type="PANTHER" id="PTHR43143">
    <property type="entry name" value="METALLOPHOSPHOESTERASE, CALCINEURIN SUPERFAMILY"/>
    <property type="match status" value="1"/>
</dbReference>
<dbReference type="InterPro" id="IPR004843">
    <property type="entry name" value="Calcineurin-like_PHP"/>
</dbReference>
<dbReference type="SUPFAM" id="SSF56300">
    <property type="entry name" value="Metallo-dependent phosphatases"/>
    <property type="match status" value="1"/>
</dbReference>
<dbReference type="Proteomes" id="UP000775129">
    <property type="component" value="Unassembled WGS sequence"/>
</dbReference>
<dbReference type="PANTHER" id="PTHR43143:SF5">
    <property type="entry name" value="SECRETED PROTEIN"/>
    <property type="match status" value="1"/>
</dbReference>
<dbReference type="Gene3D" id="3.60.21.10">
    <property type="match status" value="1"/>
</dbReference>
<dbReference type="GO" id="GO:0016787">
    <property type="term" value="F:hydrolase activity"/>
    <property type="evidence" value="ECO:0007669"/>
    <property type="project" value="InterPro"/>
</dbReference>
<feature type="region of interest" description="Disordered" evidence="1">
    <location>
        <begin position="1"/>
        <end position="51"/>
    </location>
</feature>